<dbReference type="AlphaFoldDB" id="A0AAP4A443"/>
<reference evidence="1" key="1">
    <citation type="submission" date="2023-04" db="EMBL/GenBank/DDBJ databases">
        <title>Uncovering the Secrets of Slow-Growing Bacteria in Tropical Savanna Soil through Cultivation and Genomic Analysis.</title>
        <authorList>
            <person name="Goncalves O.S."/>
            <person name="Santana M.F."/>
        </authorList>
    </citation>
    <scope>NUCLEOTIDE SEQUENCE</scope>
    <source>
        <strain evidence="1">ANTI</strain>
    </source>
</reference>
<evidence type="ECO:0000313" key="1">
    <source>
        <dbReference type="EMBL" id="MDH2334513.1"/>
    </source>
</evidence>
<accession>A0AAP4A443</accession>
<comment type="caution">
    <text evidence="1">The sequence shown here is derived from an EMBL/GenBank/DDBJ whole genome shotgun (WGS) entry which is preliminary data.</text>
</comment>
<sequence length="49" mass="5283">MTGCQLDILLENPLDTRLELPGWKLAVASARMAAGIVLYPAVFTAPLLE</sequence>
<protein>
    <submittedName>
        <fullName evidence="1">Uncharacterized protein</fullName>
    </submittedName>
</protein>
<gene>
    <name evidence="1" type="ORF">QDS18_26930</name>
</gene>
<name>A0AAP4A443_PAEPO</name>
<proteinExistence type="predicted"/>
<dbReference type="Proteomes" id="UP001229409">
    <property type="component" value="Unassembled WGS sequence"/>
</dbReference>
<organism evidence="1 2">
    <name type="scientific">Paenibacillus polymyxa</name>
    <name type="common">Bacillus polymyxa</name>
    <dbReference type="NCBI Taxonomy" id="1406"/>
    <lineage>
        <taxon>Bacteria</taxon>
        <taxon>Bacillati</taxon>
        <taxon>Bacillota</taxon>
        <taxon>Bacilli</taxon>
        <taxon>Bacillales</taxon>
        <taxon>Paenibacillaceae</taxon>
        <taxon>Paenibacillus</taxon>
    </lineage>
</organism>
<dbReference type="EMBL" id="JARVWT010000021">
    <property type="protein sequence ID" value="MDH2334513.1"/>
    <property type="molecule type" value="Genomic_DNA"/>
</dbReference>
<dbReference type="RefSeq" id="WP_023990470.1">
    <property type="nucleotide sequence ID" value="NZ_CP109848.1"/>
</dbReference>
<evidence type="ECO:0000313" key="2">
    <source>
        <dbReference type="Proteomes" id="UP001229409"/>
    </source>
</evidence>